<dbReference type="EMBL" id="JAPWDV010000003">
    <property type="protein sequence ID" value="KAJ6217465.1"/>
    <property type="molecule type" value="Genomic_DNA"/>
</dbReference>
<sequence>MAPERKVPVQQSENNLIDQEFSSIRARFDDEMRKMEDEMNKFRSQLVDRERSFFGPSLTSSSHTTSNTEKRSFGRESPNGGGQLSQWLDNINSPLVQDGDDGKVLKLRFDVTQYAPEEIVVKTIDNRLQVHAKHEEKSDNRSVYREYNREFLLPKGTNPEHIRSSLSKDGVLTVEAPLPALENREADRRIPIQHK</sequence>
<feature type="binding site" evidence="1">
    <location>
        <position position="136"/>
    </location>
    <ligand>
        <name>Zn(2+)</name>
        <dbReference type="ChEBI" id="CHEBI:29105"/>
        <label>1</label>
    </ligand>
</feature>
<dbReference type="InterPro" id="IPR001436">
    <property type="entry name" value="Alpha-crystallin/sHSP_animal"/>
</dbReference>
<dbReference type="GO" id="GO:0009408">
    <property type="term" value="P:response to heat"/>
    <property type="evidence" value="ECO:0007669"/>
    <property type="project" value="UniProtKB-ARBA"/>
</dbReference>
<dbReference type="OMA" id="YHREESR"/>
<dbReference type="PROSITE" id="PS01031">
    <property type="entry name" value="SHSP"/>
    <property type="match status" value="1"/>
</dbReference>
<dbReference type="OrthoDB" id="10060792at2759"/>
<keyword evidence="4" id="KW-0175">Coiled coil</keyword>
<evidence type="ECO:0000256" key="4">
    <source>
        <dbReference type="SAM" id="Coils"/>
    </source>
</evidence>
<dbReference type="GO" id="GO:0005634">
    <property type="term" value="C:nucleus"/>
    <property type="evidence" value="ECO:0007669"/>
    <property type="project" value="TreeGrafter"/>
</dbReference>
<evidence type="ECO:0000313" key="7">
    <source>
        <dbReference type="EMBL" id="KAJ6217465.1"/>
    </source>
</evidence>
<feature type="region of interest" description="Disordered" evidence="5">
    <location>
        <begin position="53"/>
        <end position="93"/>
    </location>
</feature>
<dbReference type="InterPro" id="IPR008978">
    <property type="entry name" value="HSP20-like_chaperone"/>
</dbReference>
<dbReference type="SUPFAM" id="SSF49764">
    <property type="entry name" value="HSP20-like chaperones"/>
    <property type="match status" value="1"/>
</dbReference>
<feature type="compositionally biased region" description="Low complexity" evidence="5">
    <location>
        <begin position="57"/>
        <end position="67"/>
    </location>
</feature>
<evidence type="ECO:0000313" key="8">
    <source>
        <dbReference type="Proteomes" id="UP001142055"/>
    </source>
</evidence>
<dbReference type="PANTHER" id="PTHR45640:SF26">
    <property type="entry name" value="RE23625P"/>
    <property type="match status" value="1"/>
</dbReference>
<dbReference type="GO" id="GO:0046872">
    <property type="term" value="F:metal ion binding"/>
    <property type="evidence" value="ECO:0007669"/>
    <property type="project" value="UniProtKB-KW"/>
</dbReference>
<comment type="similarity">
    <text evidence="2 3">Belongs to the small heat shock protein (HSP20) family.</text>
</comment>
<keyword evidence="8" id="KW-1185">Reference proteome</keyword>
<evidence type="ECO:0000256" key="5">
    <source>
        <dbReference type="SAM" id="MobiDB-lite"/>
    </source>
</evidence>
<comment type="caution">
    <text evidence="7">The sequence shown here is derived from an EMBL/GenBank/DDBJ whole genome shotgun (WGS) entry which is preliminary data.</text>
</comment>
<feature type="binding site" evidence="1">
    <location>
        <position position="134"/>
    </location>
    <ligand>
        <name>Zn(2+)</name>
        <dbReference type="ChEBI" id="CHEBI:29105"/>
        <label>1</label>
    </ligand>
</feature>
<evidence type="ECO:0000256" key="3">
    <source>
        <dbReference type="RuleBase" id="RU003616"/>
    </source>
</evidence>
<reference evidence="7" key="1">
    <citation type="submission" date="2022-12" db="EMBL/GenBank/DDBJ databases">
        <title>Genome assemblies of Blomia tropicalis.</title>
        <authorList>
            <person name="Cui Y."/>
        </authorList>
    </citation>
    <scope>NUCLEOTIDE SEQUENCE</scope>
    <source>
        <tissue evidence="7">Adult mites</tissue>
    </source>
</reference>
<dbReference type="CDD" id="cd06526">
    <property type="entry name" value="metazoan_ACD"/>
    <property type="match status" value="1"/>
</dbReference>
<dbReference type="AlphaFoldDB" id="A0A9Q0RKI4"/>
<evidence type="ECO:0000259" key="6">
    <source>
        <dbReference type="PROSITE" id="PS01031"/>
    </source>
</evidence>
<accession>A0A9Q0RKI4</accession>
<feature type="coiled-coil region" evidence="4">
    <location>
        <begin position="25"/>
        <end position="52"/>
    </location>
</feature>
<dbReference type="GO" id="GO:0005737">
    <property type="term" value="C:cytoplasm"/>
    <property type="evidence" value="ECO:0007669"/>
    <property type="project" value="TreeGrafter"/>
</dbReference>
<organism evidence="7 8">
    <name type="scientific">Blomia tropicalis</name>
    <name type="common">Mite</name>
    <dbReference type="NCBI Taxonomy" id="40697"/>
    <lineage>
        <taxon>Eukaryota</taxon>
        <taxon>Metazoa</taxon>
        <taxon>Ecdysozoa</taxon>
        <taxon>Arthropoda</taxon>
        <taxon>Chelicerata</taxon>
        <taxon>Arachnida</taxon>
        <taxon>Acari</taxon>
        <taxon>Acariformes</taxon>
        <taxon>Sarcoptiformes</taxon>
        <taxon>Astigmata</taxon>
        <taxon>Glycyphagoidea</taxon>
        <taxon>Echimyopodidae</taxon>
        <taxon>Blomia</taxon>
    </lineage>
</organism>
<name>A0A9Q0RKI4_BLOTA</name>
<keyword evidence="1" id="KW-0479">Metal-binding</keyword>
<dbReference type="GO" id="GO:0042026">
    <property type="term" value="P:protein refolding"/>
    <property type="evidence" value="ECO:0007669"/>
    <property type="project" value="TreeGrafter"/>
</dbReference>
<feature type="domain" description="SHSP" evidence="6">
    <location>
        <begin position="86"/>
        <end position="195"/>
    </location>
</feature>
<dbReference type="PANTHER" id="PTHR45640">
    <property type="entry name" value="HEAT SHOCK PROTEIN HSP-12.2-RELATED"/>
    <property type="match status" value="1"/>
</dbReference>
<keyword evidence="1" id="KW-0862">Zinc</keyword>
<dbReference type="Pfam" id="PF00011">
    <property type="entry name" value="HSP20"/>
    <property type="match status" value="1"/>
</dbReference>
<feature type="compositionally biased region" description="Polar residues" evidence="5">
    <location>
        <begin position="84"/>
        <end position="93"/>
    </location>
</feature>
<evidence type="ECO:0000256" key="2">
    <source>
        <dbReference type="PROSITE-ProRule" id="PRU00285"/>
    </source>
</evidence>
<dbReference type="InterPro" id="IPR002068">
    <property type="entry name" value="A-crystallin/Hsp20_dom"/>
</dbReference>
<protein>
    <recommendedName>
        <fullName evidence="6">SHSP domain-containing protein</fullName>
    </recommendedName>
</protein>
<proteinExistence type="inferred from homology"/>
<dbReference type="PRINTS" id="PR00299">
    <property type="entry name" value="ACRYSTALLIN"/>
</dbReference>
<evidence type="ECO:0000256" key="1">
    <source>
        <dbReference type="PIRSR" id="PIRSR036514-1"/>
    </source>
</evidence>
<dbReference type="Gene3D" id="2.60.40.790">
    <property type="match status" value="1"/>
</dbReference>
<dbReference type="Proteomes" id="UP001142055">
    <property type="component" value="Chromosome 3"/>
</dbReference>
<gene>
    <name evidence="7" type="ORF">RDWZM_008622</name>
</gene>
<dbReference type="GO" id="GO:0051082">
    <property type="term" value="F:unfolded protein binding"/>
    <property type="evidence" value="ECO:0007669"/>
    <property type="project" value="TreeGrafter"/>
</dbReference>